<feature type="transmembrane region" description="Helical" evidence="13">
    <location>
        <begin position="164"/>
        <end position="183"/>
    </location>
</feature>
<feature type="transmembrane region" description="Helical" evidence="13">
    <location>
        <begin position="6"/>
        <end position="26"/>
    </location>
</feature>
<feature type="transmembrane region" description="Helical" evidence="13">
    <location>
        <begin position="190"/>
        <end position="207"/>
    </location>
</feature>
<dbReference type="InterPro" id="IPR051410">
    <property type="entry name" value="Ferric/Cupric_Reductase"/>
</dbReference>
<feature type="transmembrane region" description="Helical" evidence="13">
    <location>
        <begin position="219"/>
        <end position="240"/>
    </location>
</feature>
<protein>
    <recommendedName>
        <fullName evidence="3">ferric-chelate reductase (NADPH)</fullName>
        <ecNumber evidence="3">1.16.1.9</ecNumber>
    </recommendedName>
</protein>
<dbReference type="GO" id="GO:0006879">
    <property type="term" value="P:intracellular iron ion homeostasis"/>
    <property type="evidence" value="ECO:0007669"/>
    <property type="project" value="TreeGrafter"/>
</dbReference>
<evidence type="ECO:0000313" key="16">
    <source>
        <dbReference type="Proteomes" id="UP000054481"/>
    </source>
</evidence>
<dbReference type="InterPro" id="IPR017938">
    <property type="entry name" value="Riboflavin_synthase-like_b-brl"/>
</dbReference>
<dbReference type="Gene3D" id="3.40.50.80">
    <property type="entry name" value="Nucleotide-binding domain of ferredoxin-NADP reductase (FNR) module"/>
    <property type="match status" value="1"/>
</dbReference>
<dbReference type="AlphaFoldDB" id="A0A0F8A2W2"/>
<name>A0A0F8A2W2_9HYPO</name>
<keyword evidence="9" id="KW-0560">Oxidoreductase</keyword>
<dbReference type="EC" id="1.16.1.9" evidence="3"/>
<evidence type="ECO:0000256" key="10">
    <source>
        <dbReference type="ARBA" id="ARBA00023065"/>
    </source>
</evidence>
<dbReference type="SUPFAM" id="SSF52343">
    <property type="entry name" value="Ferredoxin reductase-like, C-terminal NADP-linked domain"/>
    <property type="match status" value="1"/>
</dbReference>
<dbReference type="GO" id="GO:0052851">
    <property type="term" value="F:ferric-chelate reductase (NADPH) activity"/>
    <property type="evidence" value="ECO:0007669"/>
    <property type="project" value="UniProtKB-EC"/>
</dbReference>
<comment type="subcellular location">
    <subcellularLocation>
        <location evidence="1">Cell membrane</location>
        <topology evidence="1">Multi-pass membrane protein</topology>
    </subcellularLocation>
</comment>
<evidence type="ECO:0000256" key="13">
    <source>
        <dbReference type="SAM" id="Phobius"/>
    </source>
</evidence>
<keyword evidence="11 13" id="KW-0472">Membrane</keyword>
<keyword evidence="8 13" id="KW-1133">Transmembrane helix</keyword>
<reference evidence="15 16" key="1">
    <citation type="journal article" date="2014" name="Genome Biol. Evol.">
        <title>Comparative genomics and transcriptomics analyses reveal divergent lifestyle features of nematode endoparasitic fungus Hirsutella minnesotensis.</title>
        <authorList>
            <person name="Lai Y."/>
            <person name="Liu K."/>
            <person name="Zhang X."/>
            <person name="Zhang X."/>
            <person name="Li K."/>
            <person name="Wang N."/>
            <person name="Shu C."/>
            <person name="Wu Y."/>
            <person name="Wang C."/>
            <person name="Bushley K.E."/>
            <person name="Xiang M."/>
            <person name="Liu X."/>
        </authorList>
    </citation>
    <scope>NUCLEOTIDE SEQUENCE [LARGE SCALE GENOMIC DNA]</scope>
    <source>
        <strain evidence="15 16">3608</strain>
    </source>
</reference>
<dbReference type="PANTHER" id="PTHR32361">
    <property type="entry name" value="FERRIC/CUPRIC REDUCTASE TRANSMEMBRANE COMPONENT"/>
    <property type="match status" value="1"/>
</dbReference>
<evidence type="ECO:0000256" key="3">
    <source>
        <dbReference type="ARBA" id="ARBA00012668"/>
    </source>
</evidence>
<feature type="transmembrane region" description="Helical" evidence="13">
    <location>
        <begin position="133"/>
        <end position="158"/>
    </location>
</feature>
<keyword evidence="7" id="KW-0249">Electron transport</keyword>
<sequence length="528" mass="59299">MAPLEIRPIVIYSLVFCVIVLALFFYHFRSNLSALGASLRVPILKHLVYRPAIGSRRFQVQWTRADVLAELAYLGLNVFCVYFKSPTLSSAGLRAANLCIVNLVFLCATPHLDTLTNTLGLQWCTVRRFHGSVGVMATLLLGFHLVAFAVSPVSFPVWKAENKWAVVAATSIGLLVTLCLPAIRNSWYELFLRVHQGLAILSVYAIWVHIAQRPLLPRFYLYTLAGGAGLSTLVLGCLIWRRNGILSYRLPRADVMNSKGAVLVRVVLSRPVRVRAGQYISLWLFMPSTSFHSLFEYHPFMVASWSDAPLATLDLLIEPRGGLTRHLLHRSQMRQDLCRAFFSGPHGNSVPVGQYEVVLMVASGYGIAAQLPYLKQLLHEYNSRKARSRRIHLVWELKTLDLAMAIESLLNDALRDDTLDNGYISVYVEDVQRSDKISSRAEVIKGLPDWYSIVKDEVAGKYIKRVQEEASTRGDMVVTGKCLLLTLLTKRLTVIVATSTGIRQELRAIVQRFVDNKVDLVELDYQPS</sequence>
<dbReference type="PANTHER" id="PTHR32361:SF26">
    <property type="entry name" value="FAD-BINDING 8 DOMAIN-CONTAINING PROTEIN-RELATED"/>
    <property type="match status" value="1"/>
</dbReference>
<dbReference type="GO" id="GO:0006826">
    <property type="term" value="P:iron ion transport"/>
    <property type="evidence" value="ECO:0007669"/>
    <property type="project" value="TreeGrafter"/>
</dbReference>
<evidence type="ECO:0000256" key="7">
    <source>
        <dbReference type="ARBA" id="ARBA00022982"/>
    </source>
</evidence>
<evidence type="ECO:0000256" key="4">
    <source>
        <dbReference type="ARBA" id="ARBA00022448"/>
    </source>
</evidence>
<dbReference type="InterPro" id="IPR013121">
    <property type="entry name" value="Fe_red_NAD-bd_6"/>
</dbReference>
<dbReference type="InterPro" id="IPR013130">
    <property type="entry name" value="Fe3_Rdtase_TM_dom"/>
</dbReference>
<organism evidence="15 16">
    <name type="scientific">Hirsutella minnesotensis 3608</name>
    <dbReference type="NCBI Taxonomy" id="1043627"/>
    <lineage>
        <taxon>Eukaryota</taxon>
        <taxon>Fungi</taxon>
        <taxon>Dikarya</taxon>
        <taxon>Ascomycota</taxon>
        <taxon>Pezizomycotina</taxon>
        <taxon>Sordariomycetes</taxon>
        <taxon>Hypocreomycetidae</taxon>
        <taxon>Hypocreales</taxon>
        <taxon>Ophiocordycipitaceae</taxon>
        <taxon>Hirsutella</taxon>
    </lineage>
</organism>
<keyword evidence="6 13" id="KW-0812">Transmembrane</keyword>
<evidence type="ECO:0000256" key="2">
    <source>
        <dbReference type="ARBA" id="ARBA00006278"/>
    </source>
</evidence>
<keyword evidence="5" id="KW-1003">Cell membrane</keyword>
<feature type="transmembrane region" description="Helical" evidence="13">
    <location>
        <begin position="91"/>
        <end position="112"/>
    </location>
</feature>
<dbReference type="Pfam" id="PF08030">
    <property type="entry name" value="NAD_binding_6"/>
    <property type="match status" value="1"/>
</dbReference>
<comment type="similarity">
    <text evidence="2">Belongs to the ferric reductase (FRE) family.</text>
</comment>
<dbReference type="CDD" id="cd06186">
    <property type="entry name" value="NOX_Duox_like_FAD_NADP"/>
    <property type="match status" value="1"/>
</dbReference>
<keyword evidence="4" id="KW-0813">Transport</keyword>
<evidence type="ECO:0000256" key="5">
    <source>
        <dbReference type="ARBA" id="ARBA00022475"/>
    </source>
</evidence>
<dbReference type="Pfam" id="PF01794">
    <property type="entry name" value="Ferric_reduct"/>
    <property type="match status" value="1"/>
</dbReference>
<dbReference type="SUPFAM" id="SSF63380">
    <property type="entry name" value="Riboflavin synthase domain-like"/>
    <property type="match status" value="1"/>
</dbReference>
<keyword evidence="16" id="KW-1185">Reference proteome</keyword>
<feature type="domain" description="FAD-binding FR-type" evidence="14">
    <location>
        <begin position="243"/>
        <end position="352"/>
    </location>
</feature>
<evidence type="ECO:0000256" key="11">
    <source>
        <dbReference type="ARBA" id="ARBA00023136"/>
    </source>
</evidence>
<dbReference type="Pfam" id="PF08022">
    <property type="entry name" value="FAD_binding_8"/>
    <property type="match status" value="1"/>
</dbReference>
<dbReference type="InterPro" id="IPR039261">
    <property type="entry name" value="FNR_nucleotide-bd"/>
</dbReference>
<evidence type="ECO:0000256" key="8">
    <source>
        <dbReference type="ARBA" id="ARBA00022989"/>
    </source>
</evidence>
<dbReference type="InterPro" id="IPR017927">
    <property type="entry name" value="FAD-bd_FR_type"/>
</dbReference>
<evidence type="ECO:0000313" key="15">
    <source>
        <dbReference type="EMBL" id="KJZ70774.1"/>
    </source>
</evidence>
<gene>
    <name evidence="15" type="ORF">HIM_09824</name>
</gene>
<evidence type="ECO:0000256" key="1">
    <source>
        <dbReference type="ARBA" id="ARBA00004651"/>
    </source>
</evidence>
<proteinExistence type="inferred from homology"/>
<accession>A0A0F8A2W2</accession>
<dbReference type="InterPro" id="IPR013112">
    <property type="entry name" value="FAD-bd_8"/>
</dbReference>
<dbReference type="PROSITE" id="PS51384">
    <property type="entry name" value="FAD_FR"/>
    <property type="match status" value="1"/>
</dbReference>
<comment type="catalytic activity">
    <reaction evidence="12">
        <text>2 a Fe(II)-siderophore + NADP(+) + H(+) = 2 a Fe(III)-siderophore + NADPH</text>
        <dbReference type="Rhea" id="RHEA:28795"/>
        <dbReference type="Rhea" id="RHEA-COMP:11342"/>
        <dbReference type="Rhea" id="RHEA-COMP:11344"/>
        <dbReference type="ChEBI" id="CHEBI:15378"/>
        <dbReference type="ChEBI" id="CHEBI:29033"/>
        <dbReference type="ChEBI" id="CHEBI:29034"/>
        <dbReference type="ChEBI" id="CHEBI:57783"/>
        <dbReference type="ChEBI" id="CHEBI:58349"/>
        <dbReference type="EC" id="1.16.1.9"/>
    </reaction>
</comment>
<dbReference type="Proteomes" id="UP000054481">
    <property type="component" value="Unassembled WGS sequence"/>
</dbReference>
<evidence type="ECO:0000256" key="9">
    <source>
        <dbReference type="ARBA" id="ARBA00023002"/>
    </source>
</evidence>
<evidence type="ECO:0000259" key="14">
    <source>
        <dbReference type="PROSITE" id="PS51384"/>
    </source>
</evidence>
<dbReference type="EMBL" id="KQ030607">
    <property type="protein sequence ID" value="KJZ70774.1"/>
    <property type="molecule type" value="Genomic_DNA"/>
</dbReference>
<keyword evidence="10" id="KW-0406">Ion transport</keyword>
<evidence type="ECO:0000256" key="6">
    <source>
        <dbReference type="ARBA" id="ARBA00022692"/>
    </source>
</evidence>
<dbReference type="GO" id="GO:0015677">
    <property type="term" value="P:copper ion import"/>
    <property type="evidence" value="ECO:0007669"/>
    <property type="project" value="TreeGrafter"/>
</dbReference>
<evidence type="ECO:0000256" key="12">
    <source>
        <dbReference type="ARBA" id="ARBA00048483"/>
    </source>
</evidence>
<dbReference type="GO" id="GO:0005886">
    <property type="term" value="C:plasma membrane"/>
    <property type="evidence" value="ECO:0007669"/>
    <property type="project" value="UniProtKB-SubCell"/>
</dbReference>
<dbReference type="OrthoDB" id="4494341at2759"/>